<dbReference type="EMBL" id="CP017269">
    <property type="protein sequence ID" value="AOT70376.1"/>
    <property type="molecule type" value="Genomic_DNA"/>
</dbReference>
<dbReference type="Proteomes" id="UP000095743">
    <property type="component" value="Chromosome"/>
</dbReference>
<proteinExistence type="predicted"/>
<reference evidence="1 2" key="1">
    <citation type="submission" date="2016-09" db="EMBL/GenBank/DDBJ databases">
        <title>Genomic analysis reveals versatility of anaerobic energy metabolism of Geosporobacter ferrireducens IRF9 of phylum Firmicutes.</title>
        <authorList>
            <person name="Kim S.-J."/>
        </authorList>
    </citation>
    <scope>NUCLEOTIDE SEQUENCE [LARGE SCALE GENOMIC DNA]</scope>
    <source>
        <strain evidence="1 2">IRF9</strain>
    </source>
</reference>
<accession>A0A1D8GHL3</accession>
<name>A0A1D8GHL3_9FIRM</name>
<protein>
    <submittedName>
        <fullName evidence="1">Uncharacterized protein</fullName>
    </submittedName>
</protein>
<sequence>MRKVLLITFVFLLIVTNLIAFRSLMKERALENFYLASTFEDCVEYTAMTLEVLSDELFSKNKIIDNEEFLASVSHAKSEIIIYTKIFLNLRFIDKENLYNADLTPLINYLDKLSKKEIILQEDMNILREIVKYKEDLNNTKIILEKKSFFYTKYYPNKKIVETLEAINTLVKNR</sequence>
<organism evidence="1 2">
    <name type="scientific">Geosporobacter ferrireducens</name>
    <dbReference type="NCBI Taxonomy" id="1424294"/>
    <lineage>
        <taxon>Bacteria</taxon>
        <taxon>Bacillati</taxon>
        <taxon>Bacillota</taxon>
        <taxon>Clostridia</taxon>
        <taxon>Peptostreptococcales</taxon>
        <taxon>Thermotaleaceae</taxon>
        <taxon>Geosporobacter</taxon>
    </lineage>
</organism>
<dbReference type="KEGG" id="gfe:Gferi_12705"/>
<gene>
    <name evidence="1" type="ORF">Gferi_12705</name>
</gene>
<dbReference type="AlphaFoldDB" id="A0A1D8GHL3"/>
<dbReference type="RefSeq" id="WP_069977068.1">
    <property type="nucleotide sequence ID" value="NZ_CP017269.1"/>
</dbReference>
<evidence type="ECO:0000313" key="1">
    <source>
        <dbReference type="EMBL" id="AOT70376.1"/>
    </source>
</evidence>
<keyword evidence="2" id="KW-1185">Reference proteome</keyword>
<evidence type="ECO:0000313" key="2">
    <source>
        <dbReference type="Proteomes" id="UP000095743"/>
    </source>
</evidence>